<dbReference type="RefSeq" id="WP_143436640.1">
    <property type="nucleotide sequence ID" value="NZ_MTSE01000019.1"/>
</dbReference>
<proteinExistence type="predicted"/>
<dbReference type="NCBIfam" id="TIGR00778">
    <property type="entry name" value="ahpD_dom"/>
    <property type="match status" value="1"/>
</dbReference>
<reference evidence="2 3" key="1">
    <citation type="submission" date="2017-01" db="EMBL/GenBank/DDBJ databases">
        <title>A new Hymenobacter.</title>
        <authorList>
            <person name="Liang Y."/>
            <person name="Feng F."/>
        </authorList>
    </citation>
    <scope>NUCLEOTIDE SEQUENCE [LARGE SCALE GENOMIC DNA]</scope>
    <source>
        <strain evidence="2">MIMBbqt21</strain>
    </source>
</reference>
<evidence type="ECO:0000313" key="3">
    <source>
        <dbReference type="Proteomes" id="UP000194873"/>
    </source>
</evidence>
<dbReference type="OrthoDB" id="9808310at2"/>
<organism evidence="2 3">
    <name type="scientific">Hymenobacter crusticola</name>
    <dbReference type="NCBI Taxonomy" id="1770526"/>
    <lineage>
        <taxon>Bacteria</taxon>
        <taxon>Pseudomonadati</taxon>
        <taxon>Bacteroidota</taxon>
        <taxon>Cytophagia</taxon>
        <taxon>Cytophagales</taxon>
        <taxon>Hymenobacteraceae</taxon>
        <taxon>Hymenobacter</taxon>
    </lineage>
</organism>
<dbReference type="GO" id="GO:0051920">
    <property type="term" value="F:peroxiredoxin activity"/>
    <property type="evidence" value="ECO:0007669"/>
    <property type="project" value="InterPro"/>
</dbReference>
<dbReference type="InterPro" id="IPR029032">
    <property type="entry name" value="AhpD-like"/>
</dbReference>
<dbReference type="PANTHER" id="PTHR35446:SF3">
    <property type="entry name" value="CMD DOMAIN-CONTAINING PROTEIN"/>
    <property type="match status" value="1"/>
</dbReference>
<dbReference type="EMBL" id="MTSE01000019">
    <property type="protein sequence ID" value="OUJ71074.1"/>
    <property type="molecule type" value="Genomic_DNA"/>
</dbReference>
<protein>
    <recommendedName>
        <fullName evidence="1">Carboxymuconolactone decarboxylase-like domain-containing protein</fullName>
    </recommendedName>
</protein>
<sequence length="184" mass="19844">MATLGILTREQAPAAAQPTYDGLQKMVGFMPNLYATFAHSARALNGSIAWAETLRKGELNGQEAEAIFLAASEANNCFYCVSAHTQMGLGFGLTEEQTLALRQQTSTDPKLNAVATLARDVVESRGFPSRANIEAFFAQGYSKAALVELIGFVALNTFNNYVEHLDGTPIDWPLAQRLPTTAEG</sequence>
<dbReference type="PANTHER" id="PTHR35446">
    <property type="entry name" value="SI:CH211-175M2.5"/>
    <property type="match status" value="1"/>
</dbReference>
<comment type="caution">
    <text evidence="2">The sequence shown here is derived from an EMBL/GenBank/DDBJ whole genome shotgun (WGS) entry which is preliminary data.</text>
</comment>
<name>A0A243W7R3_9BACT</name>
<dbReference type="InterPro" id="IPR003779">
    <property type="entry name" value="CMD-like"/>
</dbReference>
<accession>A0A243W7R3</accession>
<gene>
    <name evidence="2" type="ORF">BXP70_22915</name>
</gene>
<keyword evidence="3" id="KW-1185">Reference proteome</keyword>
<dbReference type="Gene3D" id="1.20.1290.10">
    <property type="entry name" value="AhpD-like"/>
    <property type="match status" value="1"/>
</dbReference>
<dbReference type="AlphaFoldDB" id="A0A243W7R3"/>
<dbReference type="Proteomes" id="UP000194873">
    <property type="component" value="Unassembled WGS sequence"/>
</dbReference>
<evidence type="ECO:0000313" key="2">
    <source>
        <dbReference type="EMBL" id="OUJ71074.1"/>
    </source>
</evidence>
<dbReference type="SUPFAM" id="SSF69118">
    <property type="entry name" value="AhpD-like"/>
    <property type="match status" value="1"/>
</dbReference>
<feature type="domain" description="Carboxymuconolactone decarboxylase-like" evidence="1">
    <location>
        <begin position="48"/>
        <end position="116"/>
    </location>
</feature>
<dbReference type="Pfam" id="PF02627">
    <property type="entry name" value="CMD"/>
    <property type="match status" value="1"/>
</dbReference>
<evidence type="ECO:0000259" key="1">
    <source>
        <dbReference type="Pfam" id="PF02627"/>
    </source>
</evidence>
<dbReference type="InterPro" id="IPR004675">
    <property type="entry name" value="AhpD_core"/>
</dbReference>